<protein>
    <submittedName>
        <fullName evidence="2">Membrane dipeptidase</fullName>
    </submittedName>
</protein>
<dbReference type="GO" id="GO:0006508">
    <property type="term" value="P:proteolysis"/>
    <property type="evidence" value="ECO:0007669"/>
    <property type="project" value="InterPro"/>
</dbReference>
<evidence type="ECO:0000313" key="3">
    <source>
        <dbReference type="Proteomes" id="UP000589896"/>
    </source>
</evidence>
<dbReference type="EMBL" id="JACCJZ010000013">
    <property type="protein sequence ID" value="NYZ62553.1"/>
    <property type="molecule type" value="Genomic_DNA"/>
</dbReference>
<dbReference type="SUPFAM" id="SSF51556">
    <property type="entry name" value="Metallo-dependent hydrolases"/>
    <property type="match status" value="1"/>
</dbReference>
<dbReference type="InterPro" id="IPR008257">
    <property type="entry name" value="Pept_M19"/>
</dbReference>
<feature type="chain" id="PRO_5031404939" evidence="1">
    <location>
        <begin position="25"/>
        <end position="407"/>
    </location>
</feature>
<dbReference type="PANTHER" id="PTHR10443:SF12">
    <property type="entry name" value="DIPEPTIDASE"/>
    <property type="match status" value="1"/>
</dbReference>
<sequence>MQPAVLTRLALACLLATMSGAAAAQATDASRALALDAVIVDTHIDAPGALLDTWADLGEAAPDREFDYPRARAGGLDVAFMSIYTSAAQDADGSARDIAHRQIDAVEALTARHPSRFAILRSPGELERLRVAADGTPRVLLPLGMENAAPIGDSLSQLQVFFDRGIRYITLAHSASNRVADSSYAATRPWTGLSPFGREVVAEMNRLGIMVDVSHVSDEAAAQAIALSTVPVIASHSGFRHFTPGFERNISDELAQALAARGGVVQIPFGTAFVEPRAAADLQAWFDASAAFDARNAAREAAGEPLEDRAAFRAAWDAAHPMPETPLESVLVQIDHGVRLLGVDHVGIGSDFDGVGGALATGLRDVADFPNLVAGLQARGYSDGDIRKILGGNLMRVWTEVEAGAAR</sequence>
<keyword evidence="3" id="KW-1185">Reference proteome</keyword>
<dbReference type="Proteomes" id="UP000589896">
    <property type="component" value="Unassembled WGS sequence"/>
</dbReference>
<accession>A0A7Z0QSA8</accession>
<dbReference type="PANTHER" id="PTHR10443">
    <property type="entry name" value="MICROSOMAL DIPEPTIDASE"/>
    <property type="match status" value="1"/>
</dbReference>
<dbReference type="GO" id="GO:0070573">
    <property type="term" value="F:metallodipeptidase activity"/>
    <property type="evidence" value="ECO:0007669"/>
    <property type="project" value="InterPro"/>
</dbReference>
<keyword evidence="1" id="KW-0732">Signal</keyword>
<dbReference type="RefSeq" id="WP_180544759.1">
    <property type="nucleotide sequence ID" value="NZ_JACCJZ010000013.1"/>
</dbReference>
<evidence type="ECO:0000313" key="2">
    <source>
        <dbReference type="EMBL" id="NYZ62553.1"/>
    </source>
</evidence>
<dbReference type="PROSITE" id="PS51365">
    <property type="entry name" value="RENAL_DIPEPTIDASE_2"/>
    <property type="match status" value="1"/>
</dbReference>
<feature type="signal peptide" evidence="1">
    <location>
        <begin position="1"/>
        <end position="24"/>
    </location>
</feature>
<reference evidence="2 3" key="1">
    <citation type="submission" date="2020-07" db="EMBL/GenBank/DDBJ databases">
        <title>isolation of Luteimonas sp. SJ-16.</title>
        <authorList>
            <person name="Huang X.-X."/>
            <person name="Xu L."/>
            <person name="Sun J.-Q."/>
        </authorList>
    </citation>
    <scope>NUCLEOTIDE SEQUENCE [LARGE SCALE GENOMIC DNA]</scope>
    <source>
        <strain evidence="2 3">SJ-16</strain>
    </source>
</reference>
<dbReference type="Gene3D" id="3.20.20.140">
    <property type="entry name" value="Metal-dependent hydrolases"/>
    <property type="match status" value="1"/>
</dbReference>
<name>A0A7Z0QSA8_9GAMM</name>
<dbReference type="CDD" id="cd01301">
    <property type="entry name" value="rDP_like"/>
    <property type="match status" value="1"/>
</dbReference>
<dbReference type="InterPro" id="IPR032466">
    <property type="entry name" value="Metal_Hydrolase"/>
</dbReference>
<dbReference type="AlphaFoldDB" id="A0A7Z0QSA8"/>
<evidence type="ECO:0000256" key="1">
    <source>
        <dbReference type="SAM" id="SignalP"/>
    </source>
</evidence>
<gene>
    <name evidence="2" type="ORF">H0E82_07210</name>
</gene>
<dbReference type="Pfam" id="PF01244">
    <property type="entry name" value="Peptidase_M19"/>
    <property type="match status" value="1"/>
</dbReference>
<comment type="caution">
    <text evidence="2">The sequence shown here is derived from an EMBL/GenBank/DDBJ whole genome shotgun (WGS) entry which is preliminary data.</text>
</comment>
<organism evidence="2 3">
    <name type="scientific">Luteimonas deserti</name>
    <dbReference type="NCBI Taxonomy" id="2752306"/>
    <lineage>
        <taxon>Bacteria</taxon>
        <taxon>Pseudomonadati</taxon>
        <taxon>Pseudomonadota</taxon>
        <taxon>Gammaproteobacteria</taxon>
        <taxon>Lysobacterales</taxon>
        <taxon>Lysobacteraceae</taxon>
        <taxon>Luteimonas</taxon>
    </lineage>
</organism>
<proteinExistence type="predicted"/>